<dbReference type="PROSITE" id="PS50268">
    <property type="entry name" value="CADHERIN_2"/>
    <property type="match status" value="5"/>
</dbReference>
<dbReference type="InterPro" id="IPR036236">
    <property type="entry name" value="Znf_C2H2_sf"/>
</dbReference>
<dbReference type="GO" id="GO:0016339">
    <property type="term" value="P:calcium-dependent cell-cell adhesion via plasma membrane cell adhesion molecules"/>
    <property type="evidence" value="ECO:0007669"/>
    <property type="project" value="TreeGrafter"/>
</dbReference>
<protein>
    <submittedName>
        <fullName evidence="16">Uncharacterized protein</fullName>
    </submittedName>
</protein>
<dbReference type="PROSITE" id="PS50157">
    <property type="entry name" value="ZINC_FINGER_C2H2_2"/>
    <property type="match status" value="3"/>
</dbReference>
<dbReference type="GO" id="GO:0000902">
    <property type="term" value="P:cell morphogenesis"/>
    <property type="evidence" value="ECO:0007669"/>
    <property type="project" value="TreeGrafter"/>
</dbReference>
<dbReference type="FunFam" id="2.60.40.60:FF:000022">
    <property type="entry name" value="Cadherin 2"/>
    <property type="match status" value="1"/>
</dbReference>
<gene>
    <name evidence="16" type="ORF">COCON_G00101550</name>
</gene>
<evidence type="ECO:0000256" key="4">
    <source>
        <dbReference type="ARBA" id="ARBA00022737"/>
    </source>
</evidence>
<feature type="domain" description="C2H2-type" evidence="14">
    <location>
        <begin position="474"/>
        <end position="501"/>
    </location>
</feature>
<organism evidence="16 17">
    <name type="scientific">Conger conger</name>
    <name type="common">Conger eel</name>
    <name type="synonym">Muraena conger</name>
    <dbReference type="NCBI Taxonomy" id="82655"/>
    <lineage>
        <taxon>Eukaryota</taxon>
        <taxon>Metazoa</taxon>
        <taxon>Chordata</taxon>
        <taxon>Craniata</taxon>
        <taxon>Vertebrata</taxon>
        <taxon>Euteleostomi</taxon>
        <taxon>Actinopterygii</taxon>
        <taxon>Neopterygii</taxon>
        <taxon>Teleostei</taxon>
        <taxon>Anguilliformes</taxon>
        <taxon>Congridae</taxon>
        <taxon>Conger</taxon>
    </lineage>
</organism>
<dbReference type="SMART" id="SM00112">
    <property type="entry name" value="CA"/>
    <property type="match status" value="5"/>
</dbReference>
<dbReference type="CDD" id="cd11304">
    <property type="entry name" value="Cadherin_repeat"/>
    <property type="match status" value="4"/>
</dbReference>
<evidence type="ECO:0000259" key="14">
    <source>
        <dbReference type="PROSITE" id="PS50157"/>
    </source>
</evidence>
<dbReference type="SUPFAM" id="SSF49313">
    <property type="entry name" value="Cadherin-like"/>
    <property type="match status" value="5"/>
</dbReference>
<evidence type="ECO:0000256" key="13">
    <source>
        <dbReference type="SAM" id="MobiDB-lite"/>
    </source>
</evidence>
<dbReference type="Pfam" id="PF00028">
    <property type="entry name" value="Cadherin"/>
    <property type="match status" value="5"/>
</dbReference>
<keyword evidence="9" id="KW-0472">Membrane</keyword>
<dbReference type="SUPFAM" id="SSF57667">
    <property type="entry name" value="beta-beta-alpha zinc fingers"/>
    <property type="match status" value="2"/>
</dbReference>
<dbReference type="Gene3D" id="2.60.40.60">
    <property type="entry name" value="Cadherins"/>
    <property type="match status" value="5"/>
</dbReference>
<feature type="domain" description="Cadherin" evidence="15">
    <location>
        <begin position="829"/>
        <end position="940"/>
    </location>
</feature>
<keyword evidence="6" id="KW-0862">Zinc</keyword>
<dbReference type="GO" id="GO:0042074">
    <property type="term" value="P:cell migration involved in gastrulation"/>
    <property type="evidence" value="ECO:0007669"/>
    <property type="project" value="UniProtKB-ARBA"/>
</dbReference>
<feature type="domain" description="Cadherin" evidence="15">
    <location>
        <begin position="995"/>
        <end position="1078"/>
    </location>
</feature>
<keyword evidence="5 11" id="KW-0863">Zinc-finger</keyword>
<keyword evidence="8" id="KW-0130">Cell adhesion</keyword>
<keyword evidence="3" id="KW-0479">Metal-binding</keyword>
<feature type="compositionally biased region" description="Basic and acidic residues" evidence="13">
    <location>
        <begin position="47"/>
        <end position="60"/>
    </location>
</feature>
<keyword evidence="2" id="KW-1003">Cell membrane</keyword>
<evidence type="ECO:0000256" key="7">
    <source>
        <dbReference type="ARBA" id="ARBA00022837"/>
    </source>
</evidence>
<feature type="region of interest" description="Disordered" evidence="13">
    <location>
        <begin position="320"/>
        <end position="345"/>
    </location>
</feature>
<dbReference type="GO" id="GO:0007156">
    <property type="term" value="P:homophilic cell adhesion via plasma membrane adhesion molecules"/>
    <property type="evidence" value="ECO:0007669"/>
    <property type="project" value="InterPro"/>
</dbReference>
<feature type="compositionally biased region" description="Basic and acidic residues" evidence="13">
    <location>
        <begin position="326"/>
        <end position="339"/>
    </location>
</feature>
<dbReference type="GO" id="GO:0007043">
    <property type="term" value="P:cell-cell junction assembly"/>
    <property type="evidence" value="ECO:0007669"/>
    <property type="project" value="TreeGrafter"/>
</dbReference>
<dbReference type="SMART" id="SM00355">
    <property type="entry name" value="ZnF_C2H2"/>
    <property type="match status" value="3"/>
</dbReference>
<feature type="region of interest" description="Disordered" evidence="13">
    <location>
        <begin position="1"/>
        <end position="73"/>
    </location>
</feature>
<evidence type="ECO:0000256" key="3">
    <source>
        <dbReference type="ARBA" id="ARBA00022723"/>
    </source>
</evidence>
<dbReference type="OrthoDB" id="10050977at2759"/>
<dbReference type="GO" id="GO:0005509">
    <property type="term" value="F:calcium ion binding"/>
    <property type="evidence" value="ECO:0007669"/>
    <property type="project" value="UniProtKB-UniRule"/>
</dbReference>
<feature type="region of interest" description="Disordered" evidence="13">
    <location>
        <begin position="89"/>
        <end position="152"/>
    </location>
</feature>
<dbReference type="GO" id="GO:0008270">
    <property type="term" value="F:zinc ion binding"/>
    <property type="evidence" value="ECO:0007669"/>
    <property type="project" value="UniProtKB-KW"/>
</dbReference>
<dbReference type="GO" id="GO:0034332">
    <property type="term" value="P:adherens junction organization"/>
    <property type="evidence" value="ECO:0007669"/>
    <property type="project" value="UniProtKB-ARBA"/>
</dbReference>
<dbReference type="GO" id="GO:0007398">
    <property type="term" value="P:ectoderm development"/>
    <property type="evidence" value="ECO:0007669"/>
    <property type="project" value="UniProtKB-ARBA"/>
</dbReference>
<feature type="compositionally biased region" description="Basic and acidic residues" evidence="13">
    <location>
        <begin position="398"/>
        <end position="416"/>
    </location>
</feature>
<dbReference type="GO" id="GO:0005737">
    <property type="term" value="C:cytoplasm"/>
    <property type="evidence" value="ECO:0007669"/>
    <property type="project" value="TreeGrafter"/>
</dbReference>
<dbReference type="InterPro" id="IPR002126">
    <property type="entry name" value="Cadherin-like_dom"/>
</dbReference>
<evidence type="ECO:0000256" key="8">
    <source>
        <dbReference type="ARBA" id="ARBA00022889"/>
    </source>
</evidence>
<evidence type="ECO:0000256" key="6">
    <source>
        <dbReference type="ARBA" id="ARBA00022833"/>
    </source>
</evidence>
<dbReference type="InterPro" id="IPR020894">
    <property type="entry name" value="Cadherin_CS"/>
</dbReference>
<dbReference type="GO" id="GO:0045296">
    <property type="term" value="F:cadherin binding"/>
    <property type="evidence" value="ECO:0007669"/>
    <property type="project" value="TreeGrafter"/>
</dbReference>
<feature type="region of interest" description="Disordered" evidence="13">
    <location>
        <begin position="381"/>
        <end position="441"/>
    </location>
</feature>
<proteinExistence type="predicted"/>
<feature type="domain" description="C2H2-type" evidence="14">
    <location>
        <begin position="200"/>
        <end position="227"/>
    </location>
</feature>
<dbReference type="GO" id="GO:0060027">
    <property type="term" value="P:convergent extension involved in gastrulation"/>
    <property type="evidence" value="ECO:0007669"/>
    <property type="project" value="UniProtKB-ARBA"/>
</dbReference>
<dbReference type="FunFam" id="2.60.40.60:FF:000019">
    <property type="entry name" value="Cadherin 2"/>
    <property type="match status" value="3"/>
</dbReference>
<dbReference type="GO" id="GO:0001841">
    <property type="term" value="P:neural tube formation"/>
    <property type="evidence" value="ECO:0007669"/>
    <property type="project" value="UniProtKB-ARBA"/>
</dbReference>
<dbReference type="InterPro" id="IPR015919">
    <property type="entry name" value="Cadherin-like_sf"/>
</dbReference>
<dbReference type="PRINTS" id="PR00205">
    <property type="entry name" value="CADHERIN"/>
</dbReference>
<evidence type="ECO:0000256" key="11">
    <source>
        <dbReference type="PROSITE-ProRule" id="PRU00042"/>
    </source>
</evidence>
<sequence length="1346" mass="146585">MEGELRAVRGYGEGTPGTSGAAAANDGGEGPLCKEEELHMQPCPAGDPKKELQAELKQEPEEQPLTPTLPLLESADWGMELQTVWSKANSLEISQEKSRQCIGSSEHGDTRLDDDFSPPHYRARRPHSEKGEGSASQQQKQNGRPLYKECSHGLPDEVSAEMPFLLGSPGECDGSAPCEASSDTSAEAKSPCRTEGQEEFICTCCGKTFLDALELKMHEEQHSLQKQFTCSVQVASILEVLAKTAVVEITKLVDDGSAVWRLEMCRRQRENEALKTKLLLMEGELRAVRGYGVGTPGTSGAAAANGGEGPLCKEEELHMQSCPAGDPEKELQAELKQEPEEQPLTPTLPLLESADWGMALQGVWSVANGLRVDQEQIGSSEHGDARLDDDFSPPHYTDSQRPRSEKDEGSASHLEQKQNGCPLEETSIGRPADDISPFPLGSPGQCVGSAPCEVGSDTSAEAKSPCRTEGQEELICTCCGKTFPDALKLKTQEEQHSAGKRFSCSECGKGFTSSSILEKHEQYTVTVPENEVGALVVKMPVTNGDEPHTPAWSTKYKIIEGDNGGFFNVTTGPSKLEGIITTVKGLDFEKNAKYTLLVTVENDAPFVTNLPTSTATVIVNVEDVNEAPVFNPVEKPQHSAALPVLMFPRSSKGLKRQKRDWVIPPINFPENDRGPFPKQMVQLFAHAEVVGSTAAAEDPMEFIISVIDQNDEKPKFTEETFLGELVEGSQAGFEFMKVTAVDLDEPGSANSDIRYRIVSQDPESPSPNMFFINPITGGIQLKSEGLDRENFPKYTLVISAADMEGDGLSTTCKASITVTDSNDNAPQFVPNSYTVTVPENEVGALVVKMPVTDGDEPHTPAWSTKYKIIEGDNGGFFNVTTGPSKLEGIITTVKGLDFEKNAKYTLLVTVENDAPFVTNLPTSTATVIVNVEDVNDAPVFNPVEKPQHSAALPVLMFPRSSKGLKRQKRDWVIPPINFPENDRGPFPKQMVQIRSNRDKEVPVHYKITGPGADQPPVQLFKIDRDSGWLSVTQPLDRERQDKYKLFAHAEVVGSTAAAEDPMEIIISVIDQNDEKPKFTEETFLGELAEGSKAALLIWRGNGLSTTCKASITVTDSNDNAPQFVPNSYTVTVPENEVGALVVKMPVTDGDEPHTPAWSTKYKIIEGDNGGFFNVTTGPSKLEGIITTVKGLDFEKNAKYTLLVTVENDAPFVTNLPTSTATVIVNVEDVNEAPVFNPVEKGHEPCRPATSGCHYSIEFQTLEFQPGSLSRGHTEHLGAFYNRPSQQILNGLTASSCSTLLAITSWKRGDDFKPNSGPLTWNIHHHTHPSSPHQHAPWCDPWPKPAL</sequence>
<evidence type="ECO:0000259" key="15">
    <source>
        <dbReference type="PROSITE" id="PS50268"/>
    </source>
</evidence>
<dbReference type="PANTHER" id="PTHR24027">
    <property type="entry name" value="CADHERIN-23"/>
    <property type="match status" value="1"/>
</dbReference>
<accession>A0A9Q1DHZ3</accession>
<dbReference type="InterPro" id="IPR039808">
    <property type="entry name" value="Cadherin"/>
</dbReference>
<dbReference type="FunFam" id="2.60.40.60:FF:000011">
    <property type="entry name" value="Cadherin 1"/>
    <property type="match status" value="1"/>
</dbReference>
<feature type="domain" description="Cadherin" evidence="15">
    <location>
        <begin position="519"/>
        <end position="630"/>
    </location>
</feature>
<dbReference type="Proteomes" id="UP001152803">
    <property type="component" value="Unassembled WGS sequence"/>
</dbReference>
<keyword evidence="7 12" id="KW-0106">Calcium</keyword>
<evidence type="ECO:0000256" key="1">
    <source>
        <dbReference type="ARBA" id="ARBA00004236"/>
    </source>
</evidence>
<keyword evidence="4" id="KW-0677">Repeat</keyword>
<evidence type="ECO:0000313" key="17">
    <source>
        <dbReference type="Proteomes" id="UP001152803"/>
    </source>
</evidence>
<comment type="subcellular location">
    <subcellularLocation>
        <location evidence="1">Cell membrane</location>
    </subcellularLocation>
</comment>
<dbReference type="InterPro" id="IPR013087">
    <property type="entry name" value="Znf_C2H2_type"/>
</dbReference>
<keyword evidence="17" id="KW-1185">Reference proteome</keyword>
<dbReference type="GO" id="GO:0005912">
    <property type="term" value="C:adherens junction"/>
    <property type="evidence" value="ECO:0007669"/>
    <property type="project" value="TreeGrafter"/>
</dbReference>
<feature type="domain" description="Cadherin" evidence="15">
    <location>
        <begin position="1124"/>
        <end position="1235"/>
    </location>
</feature>
<dbReference type="GO" id="GO:0030010">
    <property type="term" value="P:establishment of cell polarity"/>
    <property type="evidence" value="ECO:0007669"/>
    <property type="project" value="UniProtKB-ARBA"/>
</dbReference>
<dbReference type="GO" id="GO:0001764">
    <property type="term" value="P:neuron migration"/>
    <property type="evidence" value="ECO:0007669"/>
    <property type="project" value="UniProtKB-ARBA"/>
</dbReference>
<evidence type="ECO:0000256" key="10">
    <source>
        <dbReference type="ARBA" id="ARBA00023180"/>
    </source>
</evidence>
<dbReference type="GO" id="GO:0007498">
    <property type="term" value="P:mesoderm development"/>
    <property type="evidence" value="ECO:0007669"/>
    <property type="project" value="UniProtKB-ARBA"/>
</dbReference>
<feature type="compositionally biased region" description="Low complexity" evidence="13">
    <location>
        <begin position="63"/>
        <end position="73"/>
    </location>
</feature>
<evidence type="ECO:0000256" key="9">
    <source>
        <dbReference type="ARBA" id="ARBA00023136"/>
    </source>
</evidence>
<evidence type="ECO:0000256" key="5">
    <source>
        <dbReference type="ARBA" id="ARBA00022771"/>
    </source>
</evidence>
<dbReference type="PANTHER" id="PTHR24027:SF319">
    <property type="entry name" value="CADHERIN-1"/>
    <property type="match status" value="1"/>
</dbReference>
<keyword evidence="10" id="KW-0325">Glycoprotein</keyword>
<dbReference type="Gene3D" id="3.30.160.60">
    <property type="entry name" value="Classic Zinc Finger"/>
    <property type="match status" value="1"/>
</dbReference>
<comment type="caution">
    <text evidence="16">The sequence shown here is derived from an EMBL/GenBank/DDBJ whole genome shotgun (WGS) entry which is preliminary data.</text>
</comment>
<name>A0A9Q1DHZ3_CONCO</name>
<dbReference type="PROSITE" id="PS00028">
    <property type="entry name" value="ZINC_FINGER_C2H2_1"/>
    <property type="match status" value="1"/>
</dbReference>
<dbReference type="GO" id="GO:0008013">
    <property type="term" value="F:beta-catenin binding"/>
    <property type="evidence" value="ECO:0007669"/>
    <property type="project" value="TreeGrafter"/>
</dbReference>
<feature type="domain" description="C2H2-type" evidence="14">
    <location>
        <begin position="502"/>
        <end position="531"/>
    </location>
</feature>
<dbReference type="FunFam" id="3.30.160.60:FF:000100">
    <property type="entry name" value="Zinc finger 45-like"/>
    <property type="match status" value="1"/>
</dbReference>
<dbReference type="EMBL" id="JAFJMO010000007">
    <property type="protein sequence ID" value="KAJ8271296.1"/>
    <property type="molecule type" value="Genomic_DNA"/>
</dbReference>
<evidence type="ECO:0000313" key="16">
    <source>
        <dbReference type="EMBL" id="KAJ8271296.1"/>
    </source>
</evidence>
<dbReference type="GO" id="GO:0016342">
    <property type="term" value="C:catenin complex"/>
    <property type="evidence" value="ECO:0007669"/>
    <property type="project" value="TreeGrafter"/>
</dbReference>
<reference evidence="16" key="1">
    <citation type="journal article" date="2023" name="Science">
        <title>Genome structures resolve the early diversification of teleost fishes.</title>
        <authorList>
            <person name="Parey E."/>
            <person name="Louis A."/>
            <person name="Montfort J."/>
            <person name="Bouchez O."/>
            <person name="Roques C."/>
            <person name="Iampietro C."/>
            <person name="Lluch J."/>
            <person name="Castinel A."/>
            <person name="Donnadieu C."/>
            <person name="Desvignes T."/>
            <person name="Floi Bucao C."/>
            <person name="Jouanno E."/>
            <person name="Wen M."/>
            <person name="Mejri S."/>
            <person name="Dirks R."/>
            <person name="Jansen H."/>
            <person name="Henkel C."/>
            <person name="Chen W.J."/>
            <person name="Zahm M."/>
            <person name="Cabau C."/>
            <person name="Klopp C."/>
            <person name="Thompson A.W."/>
            <person name="Robinson-Rechavi M."/>
            <person name="Braasch I."/>
            <person name="Lecointre G."/>
            <person name="Bobe J."/>
            <person name="Postlethwait J.H."/>
            <person name="Berthelot C."/>
            <person name="Roest Crollius H."/>
            <person name="Guiguen Y."/>
        </authorList>
    </citation>
    <scope>NUCLEOTIDE SEQUENCE</scope>
    <source>
        <strain evidence="16">Concon-B</strain>
    </source>
</reference>
<dbReference type="PROSITE" id="PS00232">
    <property type="entry name" value="CADHERIN_1"/>
    <property type="match status" value="2"/>
</dbReference>
<dbReference type="GO" id="GO:0044331">
    <property type="term" value="P:cell-cell adhesion mediated by cadherin"/>
    <property type="evidence" value="ECO:0007669"/>
    <property type="project" value="TreeGrafter"/>
</dbReference>
<feature type="domain" description="Cadherin" evidence="15">
    <location>
        <begin position="717"/>
        <end position="828"/>
    </location>
</feature>
<evidence type="ECO:0000256" key="2">
    <source>
        <dbReference type="ARBA" id="ARBA00022475"/>
    </source>
</evidence>
<evidence type="ECO:0000256" key="12">
    <source>
        <dbReference type="PROSITE-ProRule" id="PRU00043"/>
    </source>
</evidence>